<evidence type="ECO:0000259" key="8">
    <source>
        <dbReference type="Pfam" id="PF08281"/>
    </source>
</evidence>
<dbReference type="EMBL" id="FQVT01000007">
    <property type="protein sequence ID" value="SHG26369.1"/>
    <property type="molecule type" value="Genomic_DNA"/>
</dbReference>
<dbReference type="InterPro" id="IPR013324">
    <property type="entry name" value="RNA_pol_sigma_r3/r4-like"/>
</dbReference>
<dbReference type="PANTHER" id="PTHR43133:SF46">
    <property type="entry name" value="RNA POLYMERASE SIGMA-70 FACTOR ECF SUBFAMILY"/>
    <property type="match status" value="1"/>
</dbReference>
<evidence type="ECO:0000313" key="10">
    <source>
        <dbReference type="Proteomes" id="UP000183945"/>
    </source>
</evidence>
<dbReference type="PROSITE" id="PS01063">
    <property type="entry name" value="SIGMA70_ECF"/>
    <property type="match status" value="1"/>
</dbReference>
<comment type="similarity">
    <text evidence="1 6">Belongs to the sigma-70 factor family. ECF subfamily.</text>
</comment>
<evidence type="ECO:0000256" key="6">
    <source>
        <dbReference type="RuleBase" id="RU000716"/>
    </source>
</evidence>
<evidence type="ECO:0000259" key="7">
    <source>
        <dbReference type="Pfam" id="PF04542"/>
    </source>
</evidence>
<accession>A0A1M5IE77</accession>
<dbReference type="InterPro" id="IPR013249">
    <property type="entry name" value="RNA_pol_sigma70_r4_t2"/>
</dbReference>
<dbReference type="InterPro" id="IPR014284">
    <property type="entry name" value="RNA_pol_sigma-70_dom"/>
</dbReference>
<dbReference type="CDD" id="cd06171">
    <property type="entry name" value="Sigma70_r4"/>
    <property type="match status" value="1"/>
</dbReference>
<dbReference type="GO" id="GO:0006352">
    <property type="term" value="P:DNA-templated transcription initiation"/>
    <property type="evidence" value="ECO:0007669"/>
    <property type="project" value="InterPro"/>
</dbReference>
<evidence type="ECO:0000313" key="9">
    <source>
        <dbReference type="EMBL" id="SHG26369.1"/>
    </source>
</evidence>
<sequence>MFRFKQNKEYELVKNLKAGDEPSFRLLFDNYQNDLYHYVKSLVKIEAQAEEIVQDVFLKVWLRKHTLDPKLSFKSFIFTIARNLAFNFLKKAANDRELIGQVFYESQKSYKPSDINLTEAEYKKLGDRAINSLPPRCQLVYKMSREEGKTYEEISSELGISVNTVKNQMTKALGDIREFLSLHGDIVFILLFLWSSK</sequence>
<dbReference type="Gene3D" id="1.10.1740.10">
    <property type="match status" value="1"/>
</dbReference>
<dbReference type="InterPro" id="IPR013325">
    <property type="entry name" value="RNA_pol_sigma_r2"/>
</dbReference>
<dbReference type="GO" id="GO:0003677">
    <property type="term" value="F:DNA binding"/>
    <property type="evidence" value="ECO:0007669"/>
    <property type="project" value="UniProtKB-KW"/>
</dbReference>
<dbReference type="SUPFAM" id="SSF88659">
    <property type="entry name" value="Sigma3 and sigma4 domains of RNA polymerase sigma factors"/>
    <property type="match status" value="1"/>
</dbReference>
<keyword evidence="10" id="KW-1185">Reference proteome</keyword>
<dbReference type="InterPro" id="IPR039425">
    <property type="entry name" value="RNA_pol_sigma-70-like"/>
</dbReference>
<dbReference type="InterPro" id="IPR036388">
    <property type="entry name" value="WH-like_DNA-bd_sf"/>
</dbReference>
<dbReference type="InterPro" id="IPR014327">
    <property type="entry name" value="RNA_pol_sigma70_bacteroid"/>
</dbReference>
<dbReference type="STRING" id="1073325.SAMN05444483_107105"/>
<protein>
    <recommendedName>
        <fullName evidence="6">RNA polymerase sigma factor</fullName>
    </recommendedName>
</protein>
<dbReference type="GO" id="GO:0016987">
    <property type="term" value="F:sigma factor activity"/>
    <property type="evidence" value="ECO:0007669"/>
    <property type="project" value="UniProtKB-KW"/>
</dbReference>
<dbReference type="NCBIfam" id="TIGR02937">
    <property type="entry name" value="sigma70-ECF"/>
    <property type="match status" value="1"/>
</dbReference>
<keyword evidence="4 6" id="KW-0238">DNA-binding</keyword>
<evidence type="ECO:0000256" key="2">
    <source>
        <dbReference type="ARBA" id="ARBA00023015"/>
    </source>
</evidence>
<dbReference type="NCBIfam" id="TIGR02985">
    <property type="entry name" value="Sig70_bacteroi1"/>
    <property type="match status" value="1"/>
</dbReference>
<gene>
    <name evidence="9" type="ORF">SAMN05444483_107105</name>
</gene>
<proteinExistence type="inferred from homology"/>
<evidence type="ECO:0000256" key="4">
    <source>
        <dbReference type="ARBA" id="ARBA00023125"/>
    </source>
</evidence>
<dbReference type="Gene3D" id="1.10.10.10">
    <property type="entry name" value="Winged helix-like DNA-binding domain superfamily/Winged helix DNA-binding domain"/>
    <property type="match status" value="1"/>
</dbReference>
<feature type="domain" description="RNA polymerase sigma factor 70 region 4 type 2" evidence="8">
    <location>
        <begin position="127"/>
        <end position="173"/>
    </location>
</feature>
<organism evidence="9 10">
    <name type="scientific">Salegentibacter echinorum</name>
    <dbReference type="NCBI Taxonomy" id="1073325"/>
    <lineage>
        <taxon>Bacteria</taxon>
        <taxon>Pseudomonadati</taxon>
        <taxon>Bacteroidota</taxon>
        <taxon>Flavobacteriia</taxon>
        <taxon>Flavobacteriales</taxon>
        <taxon>Flavobacteriaceae</taxon>
        <taxon>Salegentibacter</taxon>
    </lineage>
</organism>
<dbReference type="Proteomes" id="UP000183945">
    <property type="component" value="Unassembled WGS sequence"/>
</dbReference>
<dbReference type="InterPro" id="IPR007627">
    <property type="entry name" value="RNA_pol_sigma70_r2"/>
</dbReference>
<keyword evidence="3 6" id="KW-0731">Sigma factor</keyword>
<dbReference type="InterPro" id="IPR000838">
    <property type="entry name" value="RNA_pol_sigma70_ECF_CS"/>
</dbReference>
<dbReference type="AlphaFoldDB" id="A0A1M5IE77"/>
<dbReference type="RefSeq" id="WP_072880011.1">
    <property type="nucleotide sequence ID" value="NZ_FQVT01000007.1"/>
</dbReference>
<reference evidence="10" key="1">
    <citation type="submission" date="2016-11" db="EMBL/GenBank/DDBJ databases">
        <authorList>
            <person name="Varghese N."/>
            <person name="Submissions S."/>
        </authorList>
    </citation>
    <scope>NUCLEOTIDE SEQUENCE [LARGE SCALE GENOMIC DNA]</scope>
    <source>
        <strain evidence="10">DSM 24579</strain>
    </source>
</reference>
<evidence type="ECO:0000256" key="1">
    <source>
        <dbReference type="ARBA" id="ARBA00010641"/>
    </source>
</evidence>
<dbReference type="SUPFAM" id="SSF88946">
    <property type="entry name" value="Sigma2 domain of RNA polymerase sigma factors"/>
    <property type="match status" value="1"/>
</dbReference>
<dbReference type="Pfam" id="PF08281">
    <property type="entry name" value="Sigma70_r4_2"/>
    <property type="match status" value="1"/>
</dbReference>
<evidence type="ECO:0000256" key="5">
    <source>
        <dbReference type="ARBA" id="ARBA00023163"/>
    </source>
</evidence>
<dbReference type="PANTHER" id="PTHR43133">
    <property type="entry name" value="RNA POLYMERASE ECF-TYPE SIGMA FACTO"/>
    <property type="match status" value="1"/>
</dbReference>
<name>A0A1M5IE77_SALEC</name>
<keyword evidence="5 6" id="KW-0804">Transcription</keyword>
<evidence type="ECO:0000256" key="3">
    <source>
        <dbReference type="ARBA" id="ARBA00023082"/>
    </source>
</evidence>
<feature type="domain" description="RNA polymerase sigma-70 region 2" evidence="7">
    <location>
        <begin position="27"/>
        <end position="93"/>
    </location>
</feature>
<dbReference type="OrthoDB" id="759001at2"/>
<dbReference type="Pfam" id="PF04542">
    <property type="entry name" value="Sigma70_r2"/>
    <property type="match status" value="1"/>
</dbReference>
<keyword evidence="2 6" id="KW-0805">Transcription regulation</keyword>